<dbReference type="SUPFAM" id="SSF81901">
    <property type="entry name" value="HCP-like"/>
    <property type="match status" value="1"/>
</dbReference>
<protein>
    <recommendedName>
        <fullName evidence="3">Protein kinase domain-containing protein</fullName>
    </recommendedName>
</protein>
<dbReference type="PANTHER" id="PTHR44329">
    <property type="entry name" value="SERINE/THREONINE-PROTEIN KINASE TNNI3K-RELATED"/>
    <property type="match status" value="1"/>
</dbReference>
<dbReference type="GO" id="GO:0004674">
    <property type="term" value="F:protein serine/threonine kinase activity"/>
    <property type="evidence" value="ECO:0007669"/>
    <property type="project" value="TreeGrafter"/>
</dbReference>
<evidence type="ECO:0000259" key="3">
    <source>
        <dbReference type="PROSITE" id="PS50011"/>
    </source>
</evidence>
<dbReference type="EMBL" id="BEXD01000477">
    <property type="protein sequence ID" value="GBB87768.1"/>
    <property type="molecule type" value="Genomic_DNA"/>
</dbReference>
<dbReference type="PROSITE" id="PS50011">
    <property type="entry name" value="PROTEIN_KINASE_DOM"/>
    <property type="match status" value="1"/>
</dbReference>
<evidence type="ECO:0000313" key="5">
    <source>
        <dbReference type="Proteomes" id="UP000247702"/>
    </source>
</evidence>
<evidence type="ECO:0000256" key="2">
    <source>
        <dbReference type="SAM" id="MobiDB-lite"/>
    </source>
</evidence>
<reference evidence="4 5" key="1">
    <citation type="submission" date="2017-11" db="EMBL/GenBank/DDBJ databases">
        <title>The genome of Rhizophagus clarus HR1 reveals common genetic basis of auxotrophy among arbuscular mycorrhizal fungi.</title>
        <authorList>
            <person name="Kobayashi Y."/>
        </authorList>
    </citation>
    <scope>NUCLEOTIDE SEQUENCE [LARGE SCALE GENOMIC DNA]</scope>
    <source>
        <strain evidence="4 5">HR1</strain>
    </source>
</reference>
<organism evidence="4 5">
    <name type="scientific">Rhizophagus clarus</name>
    <dbReference type="NCBI Taxonomy" id="94130"/>
    <lineage>
        <taxon>Eukaryota</taxon>
        <taxon>Fungi</taxon>
        <taxon>Fungi incertae sedis</taxon>
        <taxon>Mucoromycota</taxon>
        <taxon>Glomeromycotina</taxon>
        <taxon>Glomeromycetes</taxon>
        <taxon>Glomerales</taxon>
        <taxon>Glomeraceae</taxon>
        <taxon>Rhizophagus</taxon>
    </lineage>
</organism>
<evidence type="ECO:0000256" key="1">
    <source>
        <dbReference type="PROSITE-ProRule" id="PRU10141"/>
    </source>
</evidence>
<sequence length="476" mass="55406">MSYNNNWIVNAIKNEHINHYEYKDFYNVREIGSGGFGKVYRANWKNSHILALKSHNDSTAEKFVNELKIQRKVTMHDNIIKFYGIATDDQNYSSNKYLLVMEYADGGTLREYLRQNFGSLTWNNKFKMAYQLADAVLWLHNSDVIHRDLHSNNVLIHRGVIKLADFGLSKKIDESITSQQGGIIPYVDPKKFASSSYSLNKKSDVYSIGVLLWEISSGRPPFSNEYNRFRLPELILRGHRETPIPNTPKDYEKVYTGKYCWKFEPDDRPDIHEVVTRLGARTTSNITPRHNLSPSNNSSYSSNDDLPQSFRNKGSKSKKDIVDGIATLPYKIYDKNKKQKILDYLSDHHTTPKEIFNWLLNNKRDPNSFYVLGDFNYLGIATEVDKQKAYNFYLDAGDRDDGHSTAQYNLGFMCENDKFGDTLQAIYWYRKSAEQGNHEARERFDRLQRSDQKTVSLSNKYSTEIFDNYNIFNPYE</sequence>
<dbReference type="InterPro" id="IPR000719">
    <property type="entry name" value="Prot_kinase_dom"/>
</dbReference>
<dbReference type="InterPro" id="IPR006597">
    <property type="entry name" value="Sel1-like"/>
</dbReference>
<gene>
    <name evidence="4" type="ORF">RclHR1_14270004</name>
</gene>
<dbReference type="PRINTS" id="PR00109">
    <property type="entry name" value="TYRKINASE"/>
</dbReference>
<feature type="compositionally biased region" description="Low complexity" evidence="2">
    <location>
        <begin position="291"/>
        <end position="307"/>
    </location>
</feature>
<keyword evidence="1" id="KW-0067">ATP-binding</keyword>
<proteinExistence type="predicted"/>
<dbReference type="Pfam" id="PF08238">
    <property type="entry name" value="Sel1"/>
    <property type="match status" value="2"/>
</dbReference>
<dbReference type="GO" id="GO:0005524">
    <property type="term" value="F:ATP binding"/>
    <property type="evidence" value="ECO:0007669"/>
    <property type="project" value="UniProtKB-UniRule"/>
</dbReference>
<feature type="domain" description="Protein kinase" evidence="3">
    <location>
        <begin position="25"/>
        <end position="293"/>
    </location>
</feature>
<feature type="region of interest" description="Disordered" evidence="2">
    <location>
        <begin position="282"/>
        <end position="316"/>
    </location>
</feature>
<accession>A0A2Z6R4U8</accession>
<dbReference type="InterPro" id="IPR051681">
    <property type="entry name" value="Ser/Thr_Kinases-Pseudokinases"/>
</dbReference>
<dbReference type="AlphaFoldDB" id="A0A2Z6R4U8"/>
<keyword evidence="1" id="KW-0547">Nucleotide-binding</keyword>
<name>A0A2Z6R4U8_9GLOM</name>
<comment type="caution">
    <text evidence="4">The sequence shown here is derived from an EMBL/GenBank/DDBJ whole genome shotgun (WGS) entry which is preliminary data.</text>
</comment>
<dbReference type="InterPro" id="IPR001245">
    <property type="entry name" value="Ser-Thr/Tyr_kinase_cat_dom"/>
</dbReference>
<keyword evidence="5" id="KW-1185">Reference proteome</keyword>
<dbReference type="Pfam" id="PF07714">
    <property type="entry name" value="PK_Tyr_Ser-Thr"/>
    <property type="match status" value="1"/>
</dbReference>
<dbReference type="InterPro" id="IPR011990">
    <property type="entry name" value="TPR-like_helical_dom_sf"/>
</dbReference>
<dbReference type="Gene3D" id="1.10.510.10">
    <property type="entry name" value="Transferase(Phosphotransferase) domain 1"/>
    <property type="match status" value="1"/>
</dbReference>
<feature type="binding site" evidence="1">
    <location>
        <position position="53"/>
    </location>
    <ligand>
        <name>ATP</name>
        <dbReference type="ChEBI" id="CHEBI:30616"/>
    </ligand>
</feature>
<dbReference type="Proteomes" id="UP000247702">
    <property type="component" value="Unassembled WGS sequence"/>
</dbReference>
<evidence type="ECO:0000313" key="4">
    <source>
        <dbReference type="EMBL" id="GBB87768.1"/>
    </source>
</evidence>
<dbReference type="SUPFAM" id="SSF56112">
    <property type="entry name" value="Protein kinase-like (PK-like)"/>
    <property type="match status" value="1"/>
</dbReference>
<dbReference type="PROSITE" id="PS00107">
    <property type="entry name" value="PROTEIN_KINASE_ATP"/>
    <property type="match status" value="1"/>
</dbReference>
<dbReference type="SMART" id="SM00671">
    <property type="entry name" value="SEL1"/>
    <property type="match status" value="2"/>
</dbReference>
<dbReference type="InterPro" id="IPR011009">
    <property type="entry name" value="Kinase-like_dom_sf"/>
</dbReference>
<dbReference type="Gene3D" id="1.25.40.10">
    <property type="entry name" value="Tetratricopeptide repeat domain"/>
    <property type="match status" value="1"/>
</dbReference>
<dbReference type="STRING" id="94130.A0A2Z6R4U8"/>
<dbReference type="InterPro" id="IPR017441">
    <property type="entry name" value="Protein_kinase_ATP_BS"/>
</dbReference>